<dbReference type="AlphaFoldDB" id="T1AJX5"/>
<dbReference type="EMBL" id="AUZZ01003194">
    <property type="protein sequence ID" value="EQD57612.1"/>
    <property type="molecule type" value="Genomic_DNA"/>
</dbReference>
<organism evidence="1">
    <name type="scientific">mine drainage metagenome</name>
    <dbReference type="NCBI Taxonomy" id="410659"/>
    <lineage>
        <taxon>unclassified sequences</taxon>
        <taxon>metagenomes</taxon>
        <taxon>ecological metagenomes</taxon>
    </lineage>
</organism>
<sequence length="102" mass="10856">MSPPPPERPKKSAVQLTPGSRIHLRSAGPERTAIESHGTFRGLVSIGGDNCLAVELDGTAPDPKGRIRLVPLSALLAIDIVEAHQAEEEKRRDPPASPGYFG</sequence>
<protein>
    <submittedName>
        <fullName evidence="1">Uncharacterized protein</fullName>
    </submittedName>
</protein>
<reference evidence="1" key="1">
    <citation type="submission" date="2013-08" db="EMBL/GenBank/DDBJ databases">
        <authorList>
            <person name="Mendez C."/>
            <person name="Richter M."/>
            <person name="Ferrer M."/>
            <person name="Sanchez J."/>
        </authorList>
    </citation>
    <scope>NUCLEOTIDE SEQUENCE</scope>
</reference>
<accession>T1AJX5</accession>
<proteinExistence type="predicted"/>
<evidence type="ECO:0000313" key="1">
    <source>
        <dbReference type="EMBL" id="EQD57612.1"/>
    </source>
</evidence>
<gene>
    <name evidence="1" type="ORF">B2A_04716</name>
</gene>
<comment type="caution">
    <text evidence="1">The sequence shown here is derived from an EMBL/GenBank/DDBJ whole genome shotgun (WGS) entry which is preliminary data.</text>
</comment>
<reference evidence="1" key="2">
    <citation type="journal article" date="2014" name="ISME J.">
        <title>Microbial stratification in low pH oxic and suboxic macroscopic growths along an acid mine drainage.</title>
        <authorList>
            <person name="Mendez-Garcia C."/>
            <person name="Mesa V."/>
            <person name="Sprenger R.R."/>
            <person name="Richter M."/>
            <person name="Diez M.S."/>
            <person name="Solano J."/>
            <person name="Bargiela R."/>
            <person name="Golyshina O.V."/>
            <person name="Manteca A."/>
            <person name="Ramos J.L."/>
            <person name="Gallego J.R."/>
            <person name="Llorente I."/>
            <person name="Martins Dos Santos V.A."/>
            <person name="Jensen O.N."/>
            <person name="Pelaez A.I."/>
            <person name="Sanchez J."/>
            <person name="Ferrer M."/>
        </authorList>
    </citation>
    <scope>NUCLEOTIDE SEQUENCE</scope>
</reference>
<name>T1AJX5_9ZZZZ</name>